<dbReference type="SUPFAM" id="SSF52540">
    <property type="entry name" value="P-loop containing nucleoside triphosphate hydrolases"/>
    <property type="match status" value="1"/>
</dbReference>
<accession>A0A1H9EI41</accession>
<dbReference type="Gene3D" id="3.40.50.300">
    <property type="entry name" value="P-loop containing nucleotide triphosphate hydrolases"/>
    <property type="match status" value="1"/>
</dbReference>
<dbReference type="GO" id="GO:0005886">
    <property type="term" value="C:plasma membrane"/>
    <property type="evidence" value="ECO:0007669"/>
    <property type="project" value="TreeGrafter"/>
</dbReference>
<gene>
    <name evidence="2" type="ORF">SAMN04488092_10557</name>
</gene>
<protein>
    <submittedName>
        <fullName evidence="2">DnaA protein</fullName>
    </submittedName>
</protein>
<proteinExistence type="predicted"/>
<dbReference type="GO" id="GO:0003688">
    <property type="term" value="F:DNA replication origin binding"/>
    <property type="evidence" value="ECO:0007669"/>
    <property type="project" value="TreeGrafter"/>
</dbReference>
<dbReference type="Proteomes" id="UP000198634">
    <property type="component" value="Unassembled WGS sequence"/>
</dbReference>
<dbReference type="STRING" id="657014.SAMN04488092_10557"/>
<dbReference type="InterPro" id="IPR027417">
    <property type="entry name" value="P-loop_NTPase"/>
</dbReference>
<dbReference type="Pfam" id="PF22688">
    <property type="entry name" value="Hda_lid"/>
    <property type="match status" value="1"/>
</dbReference>
<organism evidence="2 3">
    <name type="scientific">Thalassovita taeanensis</name>
    <dbReference type="NCBI Taxonomy" id="657014"/>
    <lineage>
        <taxon>Bacteria</taxon>
        <taxon>Pseudomonadati</taxon>
        <taxon>Pseudomonadota</taxon>
        <taxon>Alphaproteobacteria</taxon>
        <taxon>Rhodobacterales</taxon>
        <taxon>Roseobacteraceae</taxon>
        <taxon>Thalassovita</taxon>
    </lineage>
</organism>
<evidence type="ECO:0000313" key="2">
    <source>
        <dbReference type="EMBL" id="SEQ25252.1"/>
    </source>
</evidence>
<keyword evidence="3" id="KW-1185">Reference proteome</keyword>
<evidence type="ECO:0000313" key="3">
    <source>
        <dbReference type="Proteomes" id="UP000198634"/>
    </source>
</evidence>
<feature type="domain" description="Hda lid" evidence="1">
    <location>
        <begin position="169"/>
        <end position="214"/>
    </location>
</feature>
<evidence type="ECO:0000259" key="1">
    <source>
        <dbReference type="Pfam" id="PF22688"/>
    </source>
</evidence>
<dbReference type="Gene3D" id="1.10.8.60">
    <property type="match status" value="1"/>
</dbReference>
<name>A0A1H9EI41_9RHOB</name>
<reference evidence="2 3" key="1">
    <citation type="submission" date="2016-10" db="EMBL/GenBank/DDBJ databases">
        <authorList>
            <person name="de Groot N.N."/>
        </authorList>
    </citation>
    <scope>NUCLEOTIDE SEQUENCE [LARGE SCALE GENOMIC DNA]</scope>
    <source>
        <strain evidence="2 3">DSM 22007</strain>
    </source>
</reference>
<dbReference type="PANTHER" id="PTHR30050">
    <property type="entry name" value="CHROMOSOMAL REPLICATION INITIATOR PROTEIN DNAA"/>
    <property type="match status" value="1"/>
</dbReference>
<dbReference type="GO" id="GO:0006270">
    <property type="term" value="P:DNA replication initiation"/>
    <property type="evidence" value="ECO:0007669"/>
    <property type="project" value="TreeGrafter"/>
</dbReference>
<dbReference type="EMBL" id="FOEP01000005">
    <property type="protein sequence ID" value="SEQ25252.1"/>
    <property type="molecule type" value="Genomic_DNA"/>
</dbReference>
<dbReference type="AlphaFoldDB" id="A0A1H9EI41"/>
<dbReference type="InterPro" id="IPR055199">
    <property type="entry name" value="Hda_lid"/>
</dbReference>
<sequence length="234" mass="25167">MISRQLSFDLPVRAALGREDFFVSPANAMSVVLIESWANWAGNKLALIGPRGAGKTHLAHVWAATSGARIMPACDLEGADIPALAQGPIAIEDVPGIARNRAAEEALFHLHNLVLAEGHSLLLTADRPAMLWGLGLPDLSSRMQGTQAVTLDQPDDRLLAAVVMKLFADRQLSPSPETITYLVTRMDRSFAAAHDLVAALDRESLAQKRPVTRALAAEVMGQRELPDLLDNSGQ</sequence>
<dbReference type="PANTHER" id="PTHR30050:SF5">
    <property type="entry name" value="DNAA REGULATORY INACTIVATOR HDA"/>
    <property type="match status" value="1"/>
</dbReference>